<dbReference type="InterPro" id="IPR050131">
    <property type="entry name" value="Peptidase_S8_subtilisin-like"/>
</dbReference>
<feature type="compositionally biased region" description="Basic and acidic residues" evidence="10">
    <location>
        <begin position="52"/>
        <end position="62"/>
    </location>
</feature>
<evidence type="ECO:0000256" key="4">
    <source>
        <dbReference type="ARBA" id="ARBA00022801"/>
    </source>
</evidence>
<keyword evidence="7" id="KW-0119">Carbohydrate metabolism</keyword>
<feature type="chain" id="PRO_5045103889" evidence="11">
    <location>
        <begin position="30"/>
        <end position="1297"/>
    </location>
</feature>
<evidence type="ECO:0000313" key="13">
    <source>
        <dbReference type="EMBL" id="MFD1053811.1"/>
    </source>
</evidence>
<evidence type="ECO:0000256" key="8">
    <source>
        <dbReference type="PROSITE-ProRule" id="PRU01240"/>
    </source>
</evidence>
<feature type="active site" description="Charge relay system" evidence="8">
    <location>
        <position position="171"/>
    </location>
</feature>
<dbReference type="Proteomes" id="UP001597046">
    <property type="component" value="Unassembled WGS sequence"/>
</dbReference>
<evidence type="ECO:0000256" key="5">
    <source>
        <dbReference type="ARBA" id="ARBA00022825"/>
    </source>
</evidence>
<dbReference type="EMBL" id="JBHTKH010000002">
    <property type="protein sequence ID" value="MFD1053811.1"/>
    <property type="molecule type" value="Genomic_DNA"/>
</dbReference>
<dbReference type="Gene3D" id="2.60.120.380">
    <property type="match status" value="1"/>
</dbReference>
<dbReference type="SUPFAM" id="SSF52743">
    <property type="entry name" value="Subtilisin-like"/>
    <property type="match status" value="1"/>
</dbReference>
<evidence type="ECO:0000256" key="2">
    <source>
        <dbReference type="ARBA" id="ARBA00022670"/>
    </source>
</evidence>
<dbReference type="InterPro" id="IPR022398">
    <property type="entry name" value="Peptidase_S8_His-AS"/>
</dbReference>
<evidence type="ECO:0000259" key="12">
    <source>
        <dbReference type="PROSITE" id="PS50853"/>
    </source>
</evidence>
<proteinExistence type="inferred from homology"/>
<dbReference type="PROSITE" id="PS50853">
    <property type="entry name" value="FN3"/>
    <property type="match status" value="1"/>
</dbReference>
<dbReference type="InterPro" id="IPR023828">
    <property type="entry name" value="Peptidase_S8_Ser-AS"/>
</dbReference>
<dbReference type="SUPFAM" id="SSF49265">
    <property type="entry name" value="Fibronectin type III"/>
    <property type="match status" value="1"/>
</dbReference>
<dbReference type="PROSITE" id="PS00136">
    <property type="entry name" value="SUBTILASE_ASP"/>
    <property type="match status" value="1"/>
</dbReference>
<dbReference type="PROSITE" id="PS00138">
    <property type="entry name" value="SUBTILASE_SER"/>
    <property type="match status" value="1"/>
</dbReference>
<evidence type="ECO:0000256" key="10">
    <source>
        <dbReference type="SAM" id="MobiDB-lite"/>
    </source>
</evidence>
<feature type="domain" description="Fibronectin type-III" evidence="12">
    <location>
        <begin position="1011"/>
        <end position="1107"/>
    </location>
</feature>
<dbReference type="Pfam" id="PF13517">
    <property type="entry name" value="FG-GAP_3"/>
    <property type="match status" value="2"/>
</dbReference>
<dbReference type="SMART" id="SM00060">
    <property type="entry name" value="FN3"/>
    <property type="match status" value="1"/>
</dbReference>
<dbReference type="InterPro" id="IPR014755">
    <property type="entry name" value="Cu-Rt/internalin_Ig-like"/>
</dbReference>
<keyword evidence="3 11" id="KW-0732">Signal</keyword>
<dbReference type="PRINTS" id="PR00723">
    <property type="entry name" value="SUBTILISIN"/>
</dbReference>
<dbReference type="InterPro" id="IPR013517">
    <property type="entry name" value="FG-GAP"/>
</dbReference>
<keyword evidence="7" id="KW-0624">Polysaccharide degradation</keyword>
<feature type="active site" description="Charge relay system" evidence="8">
    <location>
        <position position="208"/>
    </location>
</feature>
<accession>A0ABW3MTD8</accession>
<dbReference type="SUPFAM" id="SSF69318">
    <property type="entry name" value="Integrin alpha N-terminal domain"/>
    <property type="match status" value="2"/>
</dbReference>
<dbReference type="InterPro" id="IPR015500">
    <property type="entry name" value="Peptidase_S8_subtilisin-rel"/>
</dbReference>
<feature type="region of interest" description="Disordered" evidence="10">
    <location>
        <begin position="26"/>
        <end position="62"/>
    </location>
</feature>
<dbReference type="PANTHER" id="PTHR43806">
    <property type="entry name" value="PEPTIDASE S8"/>
    <property type="match status" value="1"/>
</dbReference>
<keyword evidence="4 8" id="KW-0378">Hydrolase</keyword>
<keyword evidence="14" id="KW-1185">Reference proteome</keyword>
<evidence type="ECO:0000256" key="7">
    <source>
        <dbReference type="ARBA" id="ARBA00023326"/>
    </source>
</evidence>
<organism evidence="13 14">
    <name type="scientific">Terrabacter terrigena</name>
    <dbReference type="NCBI Taxonomy" id="574718"/>
    <lineage>
        <taxon>Bacteria</taxon>
        <taxon>Bacillati</taxon>
        <taxon>Actinomycetota</taxon>
        <taxon>Actinomycetes</taxon>
        <taxon>Micrococcales</taxon>
        <taxon>Intrasporangiaceae</taxon>
        <taxon>Terrabacter</taxon>
    </lineage>
</organism>
<name>A0ABW3MTD8_9MICO</name>
<dbReference type="RefSeq" id="WP_386051580.1">
    <property type="nucleotide sequence ID" value="NZ_JBHTKH010000002.1"/>
</dbReference>
<gene>
    <name evidence="13" type="ORF">ACFQ2V_05775</name>
</gene>
<dbReference type="PROSITE" id="PS00137">
    <property type="entry name" value="SUBTILASE_HIS"/>
    <property type="match status" value="1"/>
</dbReference>
<feature type="active site" description="Charge relay system" evidence="8">
    <location>
        <position position="366"/>
    </location>
</feature>
<dbReference type="InterPro" id="IPR000209">
    <property type="entry name" value="Peptidase_S8/S53_dom"/>
</dbReference>
<evidence type="ECO:0000256" key="6">
    <source>
        <dbReference type="ARBA" id="ARBA00023295"/>
    </source>
</evidence>
<evidence type="ECO:0000256" key="1">
    <source>
        <dbReference type="ARBA" id="ARBA00011073"/>
    </source>
</evidence>
<comment type="similarity">
    <text evidence="1 8 9">Belongs to the peptidase S8 family.</text>
</comment>
<dbReference type="CDD" id="cd00063">
    <property type="entry name" value="FN3"/>
    <property type="match status" value="1"/>
</dbReference>
<protein>
    <submittedName>
        <fullName evidence="13">S8 family serine peptidase</fullName>
    </submittedName>
</protein>
<dbReference type="InterPro" id="IPR032812">
    <property type="entry name" value="SbsA_Ig"/>
</dbReference>
<feature type="compositionally biased region" description="Low complexity" evidence="10">
    <location>
        <begin position="26"/>
        <end position="41"/>
    </location>
</feature>
<dbReference type="SUPFAM" id="SSF89260">
    <property type="entry name" value="Collagen-binding domain"/>
    <property type="match status" value="1"/>
</dbReference>
<dbReference type="Gene3D" id="2.130.10.130">
    <property type="entry name" value="Integrin alpha, N-terminal"/>
    <property type="match status" value="2"/>
</dbReference>
<evidence type="ECO:0000256" key="11">
    <source>
        <dbReference type="SAM" id="SignalP"/>
    </source>
</evidence>
<keyword evidence="5 8" id="KW-0720">Serine protease</keyword>
<dbReference type="Gene3D" id="2.60.40.1220">
    <property type="match status" value="1"/>
</dbReference>
<keyword evidence="6" id="KW-0326">Glycosidase</keyword>
<dbReference type="Pfam" id="PF13205">
    <property type="entry name" value="Big_5"/>
    <property type="match status" value="1"/>
</dbReference>
<dbReference type="InterPro" id="IPR036116">
    <property type="entry name" value="FN3_sf"/>
</dbReference>
<dbReference type="InterPro" id="IPR023827">
    <property type="entry name" value="Peptidase_S8_Asp-AS"/>
</dbReference>
<evidence type="ECO:0000256" key="9">
    <source>
        <dbReference type="RuleBase" id="RU003355"/>
    </source>
</evidence>
<reference evidence="14" key="1">
    <citation type="journal article" date="2019" name="Int. J. Syst. Evol. Microbiol.">
        <title>The Global Catalogue of Microorganisms (GCM) 10K type strain sequencing project: providing services to taxonomists for standard genome sequencing and annotation.</title>
        <authorList>
            <consortium name="The Broad Institute Genomics Platform"/>
            <consortium name="The Broad Institute Genome Sequencing Center for Infectious Disease"/>
            <person name="Wu L."/>
            <person name="Ma J."/>
        </authorList>
    </citation>
    <scope>NUCLEOTIDE SEQUENCE [LARGE SCALE GENOMIC DNA]</scope>
    <source>
        <strain evidence="14">CCUG 57508</strain>
    </source>
</reference>
<dbReference type="InterPro" id="IPR036852">
    <property type="entry name" value="Peptidase_S8/S53_dom_sf"/>
</dbReference>
<evidence type="ECO:0000256" key="3">
    <source>
        <dbReference type="ARBA" id="ARBA00022729"/>
    </source>
</evidence>
<dbReference type="Pfam" id="PF00082">
    <property type="entry name" value="Peptidase_S8"/>
    <property type="match status" value="1"/>
</dbReference>
<evidence type="ECO:0000313" key="14">
    <source>
        <dbReference type="Proteomes" id="UP001597046"/>
    </source>
</evidence>
<dbReference type="InterPro" id="IPR003961">
    <property type="entry name" value="FN3_dom"/>
</dbReference>
<dbReference type="PROSITE" id="PS51892">
    <property type="entry name" value="SUBTILASE"/>
    <property type="match status" value="1"/>
</dbReference>
<keyword evidence="2 8" id="KW-0645">Protease</keyword>
<comment type="caution">
    <text evidence="13">The sequence shown here is derived from an EMBL/GenBank/DDBJ whole genome shotgun (WGS) entry which is preliminary data.</text>
</comment>
<dbReference type="InterPro" id="IPR028994">
    <property type="entry name" value="Integrin_alpha_N"/>
</dbReference>
<feature type="signal peptide" evidence="11">
    <location>
        <begin position="1"/>
        <end position="29"/>
    </location>
</feature>
<dbReference type="InterPro" id="IPR013783">
    <property type="entry name" value="Ig-like_fold"/>
</dbReference>
<dbReference type="Gene3D" id="2.60.40.10">
    <property type="entry name" value="Immunoglobulins"/>
    <property type="match status" value="1"/>
</dbReference>
<dbReference type="PANTHER" id="PTHR43806:SF11">
    <property type="entry name" value="CEREVISIN-RELATED"/>
    <property type="match status" value="1"/>
</dbReference>
<sequence length="1297" mass="133083">MLSRRPFAAALTLALVAPVTALSTTSASAAPTSSVAAAAKPTAKHLPRPTRQGKEQQAHDPHTVLVKFKKNASKAVRDKAAKSRGGRQAEALEGTDFVKVTTTGNADELASRLSADPAVADVTLDYIRETNATPNDLGYASGDQDYLKTVRMPSAWDRSKGSLSQVVAVVDTGVNGKHPDLLGRTVSGFNFVSNVGIVTGSASDNNGHGSMVAGIVAAQTNNTEGIAGVAWNARVMPVKVLNSAGQGTDSNIIKGIRWAVDHGARIVNLSLGGPDDSPALHDAVKYAVGKGAVVVVAAGNSGSDEPEYPAAYPEAIAVGATDNAGRLVDFSTHGSWVDVAAPGWDILSTRLTEQGTGTYYFGSGTSFSAPIVSGIAALVRTQNPRLTPAQVAARLRSTARDAGPRGIDPFYGAGIVDATSALGGGWAGDFGQPASGADEPNDVPARATPLSVTAQGITGVEGDVDWFRYDSPSQRTTRVTLTPPADDTNLPQNMDPVLAVYDQNLRLVAQADQGAEGVAESVSLRMGGTYYVSVRNFNGSRVPDRPYTLTVQPGSAGVLNAGTPVASSGGYRPLELGDVDGDGRKDLVAGVGSGAGGQLHVRRGLASGLAAPVVYSTSGSSLVRSISLADVDGDNLLDVVVATDTGIQVFPQTAAHTLGAPQVVADTTGSTLVKAVDLDGDGRVDIVQGTATDVAALMAQPDGSWVRTVIDTEPATELEVGDLDDDGRPDVATDNGSALHVLRNTAAGWTRAVTNLLTDFPASGIEVADVNGDGRADLAAVTGGNSPSARLLVWHQNADGSLAPAVVSGMPDIPGPLEAADLTGDGRLDLVDAHDSWSTASVMEQRPDGTLMPASTSPMSSSLPLDPSGLVLGDVTGDGRTDAVVGTQTGYEVLANAGGPTVPGEQLWVRSAAPADFGGSAVTTAPSVTFVRDVVPASVTASTVGILDGKTGARVPAAVTYDPATRAATITPAAPLFDNAPYRLLVSGVMDSSGNTMTTPFTSTYRTTDAAPPAVGGFKATGAYRSATLTWTAPAIHDLDRYIVRMATGSTAPGSVSTGTSAYSGTGTSVTLGLTEGATYSFRIWPKDRTGHYGPSSAVTIAGTNESMTSNVTSLTSGGTVTVSSRLTRNVTGSAVAGVPVQLYVRRAGTTAWVLLTTRTSSSTGTVSFAHKPAASVDYWWVYRGSTTFVGSGSAVRRVGVRAAVTSNLSRTTLPLGSTFSLSGSVAPSHAGRTVYVQRYAGNNAWTTVTSRALSSSSTYAFTVRPTARGTFTYRVHLPADTDHLASYGPNRAVKVS</sequence>
<dbReference type="Gene3D" id="3.40.50.200">
    <property type="entry name" value="Peptidase S8/S53 domain"/>
    <property type="match status" value="1"/>
</dbReference>